<dbReference type="SUPFAM" id="SSF46689">
    <property type="entry name" value="Homeodomain-like"/>
    <property type="match status" value="1"/>
</dbReference>
<name>A0A2N7FER8_VIBSP</name>
<dbReference type="AlphaFoldDB" id="A0A2N7FER8"/>
<protein>
    <submittedName>
        <fullName evidence="4">Transcriptional regulator</fullName>
    </submittedName>
</protein>
<comment type="caution">
    <text evidence="4">The sequence shown here is derived from an EMBL/GenBank/DDBJ whole genome shotgun (WGS) entry which is preliminary data.</text>
</comment>
<dbReference type="Proteomes" id="UP000235330">
    <property type="component" value="Unassembled WGS sequence"/>
</dbReference>
<dbReference type="InterPro" id="IPR009057">
    <property type="entry name" value="Homeodomain-like_sf"/>
</dbReference>
<sequence length="208" mass="24244">MRKVKTQEKLHKIHHAVAQLMERREATDISMYDVAKECGMATSTVYHHYPNIENLFHSLLDDVFTDFDALLYHCIDVEKVTHWTDINRMIETAYVDYYNNNPIARKLILGRHTFTELGHADTEHDLVLGKEVEAIYRKFFDVPQLTMPINVFAISLQVADKIYSLSYRQHGSITPELANEAIRLTESYLQLYIPHICQRSDPIPELTH</sequence>
<dbReference type="EMBL" id="MCWU01000017">
    <property type="protein sequence ID" value="PMJ67777.1"/>
    <property type="molecule type" value="Genomic_DNA"/>
</dbReference>
<reference evidence="5" key="1">
    <citation type="submission" date="2016-07" db="EMBL/GenBank/DDBJ databases">
        <title>Nontailed viruses are major unrecognized killers of bacteria in the ocean.</title>
        <authorList>
            <person name="Kauffman K."/>
            <person name="Hussain F."/>
            <person name="Yang J."/>
            <person name="Arevalo P."/>
            <person name="Brown J."/>
            <person name="Cutler M."/>
            <person name="Kelly L."/>
            <person name="Polz M.F."/>
        </authorList>
    </citation>
    <scope>NUCLEOTIDE SEQUENCE [LARGE SCALE GENOMIC DNA]</scope>
    <source>
        <strain evidence="5">10N.261.55.E11</strain>
    </source>
</reference>
<dbReference type="Gene3D" id="1.10.357.10">
    <property type="entry name" value="Tetracycline Repressor, domain 2"/>
    <property type="match status" value="1"/>
</dbReference>
<organism evidence="4 5">
    <name type="scientific">Vibrio splendidus</name>
    <dbReference type="NCBI Taxonomy" id="29497"/>
    <lineage>
        <taxon>Bacteria</taxon>
        <taxon>Pseudomonadati</taxon>
        <taxon>Pseudomonadota</taxon>
        <taxon>Gammaproteobacteria</taxon>
        <taxon>Vibrionales</taxon>
        <taxon>Vibrionaceae</taxon>
        <taxon>Vibrio</taxon>
    </lineage>
</organism>
<dbReference type="RefSeq" id="WP_102516109.1">
    <property type="nucleotide sequence ID" value="NZ_CAWNSM010000017.1"/>
</dbReference>
<evidence type="ECO:0000313" key="5">
    <source>
        <dbReference type="Proteomes" id="UP000235330"/>
    </source>
</evidence>
<accession>A0A2N7FER8</accession>
<dbReference type="PROSITE" id="PS50977">
    <property type="entry name" value="HTH_TETR_2"/>
    <property type="match status" value="1"/>
</dbReference>
<feature type="domain" description="HTH tetR-type" evidence="3">
    <location>
        <begin position="7"/>
        <end position="67"/>
    </location>
</feature>
<evidence type="ECO:0000256" key="1">
    <source>
        <dbReference type="ARBA" id="ARBA00023125"/>
    </source>
</evidence>
<keyword evidence="1 2" id="KW-0238">DNA-binding</keyword>
<proteinExistence type="predicted"/>
<gene>
    <name evidence="4" type="ORF">BCU17_16575</name>
</gene>
<evidence type="ECO:0000259" key="3">
    <source>
        <dbReference type="PROSITE" id="PS50977"/>
    </source>
</evidence>
<dbReference type="InterPro" id="IPR001647">
    <property type="entry name" value="HTH_TetR"/>
</dbReference>
<feature type="DNA-binding region" description="H-T-H motif" evidence="2">
    <location>
        <begin position="30"/>
        <end position="49"/>
    </location>
</feature>
<evidence type="ECO:0000313" key="4">
    <source>
        <dbReference type="EMBL" id="PMJ67777.1"/>
    </source>
</evidence>
<dbReference type="GO" id="GO:0003677">
    <property type="term" value="F:DNA binding"/>
    <property type="evidence" value="ECO:0007669"/>
    <property type="project" value="UniProtKB-UniRule"/>
</dbReference>
<evidence type="ECO:0000256" key="2">
    <source>
        <dbReference type="PROSITE-ProRule" id="PRU00335"/>
    </source>
</evidence>
<dbReference type="Pfam" id="PF00440">
    <property type="entry name" value="TetR_N"/>
    <property type="match status" value="1"/>
</dbReference>